<comment type="similarity">
    <text evidence="5">Belongs to the dihydroorotate dehydrogenase family. Type 1 subfamily.</text>
</comment>
<evidence type="ECO:0000313" key="14">
    <source>
        <dbReference type="EMBL" id="KOY79674.1"/>
    </source>
</evidence>
<evidence type="ECO:0000256" key="5">
    <source>
        <dbReference type="ARBA" id="ARBA00008008"/>
    </source>
</evidence>
<evidence type="ECO:0000256" key="1">
    <source>
        <dbReference type="ARBA" id="ARBA00001694"/>
    </source>
</evidence>
<dbReference type="InterPro" id="IPR013785">
    <property type="entry name" value="Aldolase_TIM"/>
</dbReference>
<comment type="pathway">
    <text evidence="4">Pyrimidine metabolism; UMP biosynthesis via de novo pathway.</text>
</comment>
<dbReference type="Pfam" id="PF01180">
    <property type="entry name" value="DHO_dh"/>
    <property type="match status" value="1"/>
</dbReference>
<comment type="subcellular location">
    <subcellularLocation>
        <location evidence="3">Cytoplasm</location>
    </subcellularLocation>
</comment>
<dbReference type="InterPro" id="IPR023359">
    <property type="entry name" value="Dihydro_DH_chainA_dom2"/>
</dbReference>
<protein>
    <recommendedName>
        <fullName evidence="7">dihydroorotate oxidase (fumarate)</fullName>
        <ecNumber evidence="7">1.3.98.1</ecNumber>
    </recommendedName>
</protein>
<dbReference type="PANTHER" id="PTHR48109">
    <property type="entry name" value="DIHYDROOROTATE DEHYDROGENASE (QUINONE), MITOCHONDRIAL-RELATED"/>
    <property type="match status" value="1"/>
</dbReference>
<gene>
    <name evidence="14" type="ORF">RZ72_07300</name>
</gene>
<dbReference type="AlphaFoldDB" id="A0A0M9DG56"/>
<dbReference type="EMBL" id="JXCZ01000007">
    <property type="protein sequence ID" value="KOY79674.1"/>
    <property type="molecule type" value="Genomic_DNA"/>
</dbReference>
<dbReference type="FunFam" id="3.20.20.70:FF:000027">
    <property type="entry name" value="Dihydropyrimidine dehydrogenase [NADP(+)]"/>
    <property type="match status" value="1"/>
</dbReference>
<dbReference type="InterPro" id="IPR050074">
    <property type="entry name" value="DHO_dehydrogenase"/>
</dbReference>
<evidence type="ECO:0000256" key="11">
    <source>
        <dbReference type="ARBA" id="ARBA00022975"/>
    </source>
</evidence>
<accession>A0A0M9DG56</accession>
<dbReference type="PROSITE" id="PS00912">
    <property type="entry name" value="DHODEHASE_2"/>
    <property type="match status" value="1"/>
</dbReference>
<dbReference type="UniPathway" id="UPA00070"/>
<dbReference type="InterPro" id="IPR033886">
    <property type="entry name" value="DHOD_1A"/>
</dbReference>
<proteinExistence type="inferred from homology"/>
<dbReference type="InterPro" id="IPR012135">
    <property type="entry name" value="Dihydroorotate_DH_1_2"/>
</dbReference>
<keyword evidence="8" id="KW-0963">Cytoplasm</keyword>
<dbReference type="GO" id="GO:0005737">
    <property type="term" value="C:cytoplasm"/>
    <property type="evidence" value="ECO:0007669"/>
    <property type="project" value="UniProtKB-SubCell"/>
</dbReference>
<keyword evidence="11" id="KW-0665">Pyrimidine biosynthesis</keyword>
<dbReference type="Proteomes" id="UP000037749">
    <property type="component" value="Unassembled WGS sequence"/>
</dbReference>
<dbReference type="InterPro" id="IPR001295">
    <property type="entry name" value="Dihydroorotate_DH_CS"/>
</dbReference>
<evidence type="ECO:0000256" key="9">
    <source>
        <dbReference type="ARBA" id="ARBA00022630"/>
    </source>
</evidence>
<evidence type="ECO:0000256" key="12">
    <source>
        <dbReference type="ARBA" id="ARBA00023002"/>
    </source>
</evidence>
<dbReference type="GO" id="GO:0044205">
    <property type="term" value="P:'de novo' UMP biosynthetic process"/>
    <property type="evidence" value="ECO:0007669"/>
    <property type="project" value="UniProtKB-UniPathway"/>
</dbReference>
<evidence type="ECO:0000313" key="15">
    <source>
        <dbReference type="Proteomes" id="UP000037749"/>
    </source>
</evidence>
<dbReference type="NCBIfam" id="NF002702">
    <property type="entry name" value="PRK02506.1"/>
    <property type="match status" value="1"/>
</dbReference>
<evidence type="ECO:0000256" key="2">
    <source>
        <dbReference type="ARBA" id="ARBA00001917"/>
    </source>
</evidence>
<dbReference type="EC" id="1.3.98.1" evidence="7"/>
<dbReference type="InterPro" id="IPR005720">
    <property type="entry name" value="Dihydroorotate_DH_cat"/>
</dbReference>
<dbReference type="GO" id="GO:1990663">
    <property type="term" value="F:dihydroorotate dehydrogenase (fumarate) activity"/>
    <property type="evidence" value="ECO:0007669"/>
    <property type="project" value="UniProtKB-EC"/>
</dbReference>
<dbReference type="GO" id="GO:0006207">
    <property type="term" value="P:'de novo' pyrimidine nucleobase biosynthetic process"/>
    <property type="evidence" value="ECO:0007669"/>
    <property type="project" value="InterPro"/>
</dbReference>
<dbReference type="PATRIC" id="fig|148814.9.peg.234"/>
<keyword evidence="10" id="KW-0288">FMN</keyword>
<evidence type="ECO:0000256" key="7">
    <source>
        <dbReference type="ARBA" id="ARBA00011911"/>
    </source>
</evidence>
<keyword evidence="12" id="KW-0560">Oxidoreductase</keyword>
<dbReference type="PIRSF" id="PIRSF000164">
    <property type="entry name" value="DHO_oxidase"/>
    <property type="match status" value="1"/>
</dbReference>
<reference evidence="14 15" key="1">
    <citation type="journal article" date="2015" name="Genome Biol. Evol.">
        <title>Functionally Structured Genomes in Lactobacillus kunkeei Colonizing the Honey Crop and Food Products of Honeybees and Stingless Bees.</title>
        <authorList>
            <person name="Tamarit D."/>
            <person name="Ellegaard K.M."/>
            <person name="Wikander J."/>
            <person name="Olofsson T."/>
            <person name="Vasquez A."/>
            <person name="Andersson S.G."/>
        </authorList>
    </citation>
    <scope>NUCLEOTIDE SEQUENCE [LARGE SCALE GENOMIC DNA]</scope>
    <source>
        <strain evidence="14 15">LAla</strain>
    </source>
</reference>
<evidence type="ECO:0000259" key="13">
    <source>
        <dbReference type="Pfam" id="PF01180"/>
    </source>
</evidence>
<comment type="caution">
    <text evidence="14">The sequence shown here is derived from an EMBL/GenBank/DDBJ whole genome shotgun (WGS) entry which is preliminary data.</text>
</comment>
<dbReference type="CDD" id="cd04741">
    <property type="entry name" value="DHOD_1A_like"/>
    <property type="match status" value="1"/>
</dbReference>
<keyword evidence="9" id="KW-0285">Flavoprotein</keyword>
<evidence type="ECO:0000256" key="8">
    <source>
        <dbReference type="ARBA" id="ARBA00022490"/>
    </source>
</evidence>
<feature type="domain" description="Dihydroorotate dehydrogenase catalytic" evidence="13">
    <location>
        <begin position="5"/>
        <end position="294"/>
    </location>
</feature>
<evidence type="ECO:0000256" key="10">
    <source>
        <dbReference type="ARBA" id="ARBA00022643"/>
    </source>
</evidence>
<dbReference type="Gene3D" id="3.20.20.70">
    <property type="entry name" value="Aldolase class I"/>
    <property type="match status" value="1"/>
</dbReference>
<dbReference type="SUPFAM" id="SSF51395">
    <property type="entry name" value="FMN-linked oxidoreductases"/>
    <property type="match status" value="1"/>
</dbReference>
<comment type="cofactor">
    <cofactor evidence="2">
        <name>FMN</name>
        <dbReference type="ChEBI" id="CHEBI:58210"/>
    </cofactor>
</comment>
<evidence type="ECO:0000256" key="6">
    <source>
        <dbReference type="ARBA" id="ARBA00011738"/>
    </source>
</evidence>
<evidence type="ECO:0000256" key="3">
    <source>
        <dbReference type="ARBA" id="ARBA00004496"/>
    </source>
</evidence>
<name>A0A0M9DG56_9LACO</name>
<dbReference type="Gene3D" id="2.30.26.10">
    <property type="entry name" value="Dihydroorotate Dehydrogenase A, chain A, domain 2"/>
    <property type="match status" value="1"/>
</dbReference>
<sequence length="314" mass="34725">MSVDLSAQIANMSVKNLFLNASGIHCQTEQELNELMNEPISGAMVTKSMTPKSRFGNPLPRYYRLANGSINSMGLPNQGFDYYMDYLKNHDQKKPIIVSVAGMSKEEDLEMLHQLQDNDDYQGLTELNLSCPNVIGKPQMAYDFAAADDLLHEVFSFYKKPLGIKLPPYFDLVHFDMIAEVLNKYPLSHVNTINSVGNGLWIDTNSETVVLKPKGGFGGVGGSMVLPTALANVRGLRQRLNDDIKIIGTGGVINGRDAFAHILCGAEMVSIGTQLYEEGLQTFERVTSELTDIMEAKGYTSLDDFRGKLKVIED</sequence>
<dbReference type="PANTHER" id="PTHR48109:SF1">
    <property type="entry name" value="DIHYDROOROTATE DEHYDROGENASE (FUMARATE)"/>
    <property type="match status" value="1"/>
</dbReference>
<evidence type="ECO:0000256" key="4">
    <source>
        <dbReference type="ARBA" id="ARBA00004725"/>
    </source>
</evidence>
<dbReference type="RefSeq" id="WP_053796237.1">
    <property type="nucleotide sequence ID" value="NZ_JXCZ01000007.1"/>
</dbReference>
<comment type="subunit">
    <text evidence="6">Homodimer.</text>
</comment>
<organism evidence="14 15">
    <name type="scientific">Apilactobacillus kunkeei</name>
    <dbReference type="NCBI Taxonomy" id="148814"/>
    <lineage>
        <taxon>Bacteria</taxon>
        <taxon>Bacillati</taxon>
        <taxon>Bacillota</taxon>
        <taxon>Bacilli</taxon>
        <taxon>Lactobacillales</taxon>
        <taxon>Lactobacillaceae</taxon>
        <taxon>Apilactobacillus</taxon>
    </lineage>
</organism>
<comment type="catalytic activity">
    <reaction evidence="1">
        <text>(S)-dihydroorotate + fumarate = orotate + succinate</text>
        <dbReference type="Rhea" id="RHEA:30059"/>
        <dbReference type="ChEBI" id="CHEBI:29806"/>
        <dbReference type="ChEBI" id="CHEBI:30031"/>
        <dbReference type="ChEBI" id="CHEBI:30839"/>
        <dbReference type="ChEBI" id="CHEBI:30864"/>
        <dbReference type="EC" id="1.3.98.1"/>
    </reaction>
</comment>